<proteinExistence type="predicted"/>
<name>A0A8X6M1S3_TRICU</name>
<dbReference type="OrthoDB" id="6427993at2759"/>
<dbReference type="AlphaFoldDB" id="A0A8X6M1S3"/>
<dbReference type="InterPro" id="IPR008042">
    <property type="entry name" value="Retrotrans_Pao"/>
</dbReference>
<protein>
    <submittedName>
        <fullName evidence="1">DUF1758 domain-containing protein</fullName>
    </submittedName>
</protein>
<sequence>MDLLPPVSQKAYKKILRKINLTSCEVADDSMKNAEKEETLASGSNEIYVSSDSTSQFSDTLQQEPQIPSRKINFYGFISEIQNIDDNVHKFCGIETINEDINPLSKEDGTTAIKLIVIKSCVAPTKVIPIPRLELSACLLLSQLVEKVRLSLQVHFAKVILHTDSTTVISWINFLANQLKSFVSNRVSKIHTLTENLEWKHIPLALSSADIISGGVNPEEL</sequence>
<gene>
    <name evidence="1" type="primary">AVEN_252130_1</name>
    <name evidence="1" type="ORF">TNCT_428141</name>
</gene>
<dbReference type="Pfam" id="PF05380">
    <property type="entry name" value="Peptidase_A17"/>
    <property type="match status" value="1"/>
</dbReference>
<accession>A0A8X6M1S3</accession>
<comment type="caution">
    <text evidence="1">The sequence shown here is derived from an EMBL/GenBank/DDBJ whole genome shotgun (WGS) entry which is preliminary data.</text>
</comment>
<evidence type="ECO:0000313" key="2">
    <source>
        <dbReference type="Proteomes" id="UP000887116"/>
    </source>
</evidence>
<reference evidence="1" key="1">
    <citation type="submission" date="2020-07" db="EMBL/GenBank/DDBJ databases">
        <title>Multicomponent nature underlies the extraordinary mechanical properties of spider dragline silk.</title>
        <authorList>
            <person name="Kono N."/>
            <person name="Nakamura H."/>
            <person name="Mori M."/>
            <person name="Yoshida Y."/>
            <person name="Ohtoshi R."/>
            <person name="Malay A.D."/>
            <person name="Moran D.A.P."/>
            <person name="Tomita M."/>
            <person name="Numata K."/>
            <person name="Arakawa K."/>
        </authorList>
    </citation>
    <scope>NUCLEOTIDE SEQUENCE</scope>
</reference>
<dbReference type="EMBL" id="BMAO01019158">
    <property type="protein sequence ID" value="GFR28792.1"/>
    <property type="molecule type" value="Genomic_DNA"/>
</dbReference>
<evidence type="ECO:0000313" key="1">
    <source>
        <dbReference type="EMBL" id="GFR28792.1"/>
    </source>
</evidence>
<keyword evidence="2" id="KW-1185">Reference proteome</keyword>
<organism evidence="1 2">
    <name type="scientific">Trichonephila clavata</name>
    <name type="common">Joro spider</name>
    <name type="synonym">Nephila clavata</name>
    <dbReference type="NCBI Taxonomy" id="2740835"/>
    <lineage>
        <taxon>Eukaryota</taxon>
        <taxon>Metazoa</taxon>
        <taxon>Ecdysozoa</taxon>
        <taxon>Arthropoda</taxon>
        <taxon>Chelicerata</taxon>
        <taxon>Arachnida</taxon>
        <taxon>Araneae</taxon>
        <taxon>Araneomorphae</taxon>
        <taxon>Entelegynae</taxon>
        <taxon>Araneoidea</taxon>
        <taxon>Nephilidae</taxon>
        <taxon>Trichonephila</taxon>
    </lineage>
</organism>
<dbReference type="Proteomes" id="UP000887116">
    <property type="component" value="Unassembled WGS sequence"/>
</dbReference>
<dbReference type="PANTHER" id="PTHR47331">
    <property type="entry name" value="PHD-TYPE DOMAIN-CONTAINING PROTEIN"/>
    <property type="match status" value="1"/>
</dbReference>